<gene>
    <name evidence="8 10" type="primary">atpH</name>
    <name evidence="10" type="ORF">NCTC12413_00819</name>
    <name evidence="9" type="ORF">SAR03_20090</name>
</gene>
<dbReference type="PRINTS" id="PR00125">
    <property type="entry name" value="ATPASEDELTA"/>
</dbReference>
<evidence type="ECO:0000256" key="6">
    <source>
        <dbReference type="ARBA" id="ARBA00023196"/>
    </source>
</evidence>
<proteinExistence type="inferred from homology"/>
<keyword evidence="6 8" id="KW-0139">CF(1)</keyword>
<comment type="subcellular location">
    <subcellularLocation>
        <location evidence="8">Cell membrane</location>
        <topology evidence="8">Peripheral membrane protein</topology>
    </subcellularLocation>
    <subcellularLocation>
        <location evidence="1">Membrane</location>
    </subcellularLocation>
</comment>
<dbReference type="Proteomes" id="UP000321598">
    <property type="component" value="Unassembled WGS sequence"/>
</dbReference>
<dbReference type="NCBIfam" id="TIGR01145">
    <property type="entry name" value="ATP_synt_delta"/>
    <property type="match status" value="1"/>
</dbReference>
<dbReference type="Gene3D" id="1.10.520.20">
    <property type="entry name" value="N-terminal domain of the delta subunit of the F1F0-ATP synthase"/>
    <property type="match status" value="1"/>
</dbReference>
<organism evidence="10 11">
    <name type="scientific">Staphylococcus arlettae</name>
    <dbReference type="NCBI Taxonomy" id="29378"/>
    <lineage>
        <taxon>Bacteria</taxon>
        <taxon>Bacillati</taxon>
        <taxon>Bacillota</taxon>
        <taxon>Bacilli</taxon>
        <taxon>Bacillales</taxon>
        <taxon>Staphylococcaceae</taxon>
        <taxon>Staphylococcus</taxon>
    </lineage>
</organism>
<dbReference type="SUPFAM" id="SSF47928">
    <property type="entry name" value="N-terminal domain of the delta subunit of the F1F0-ATP synthase"/>
    <property type="match status" value="1"/>
</dbReference>
<protein>
    <recommendedName>
        <fullName evidence="8">ATP synthase subunit delta</fullName>
    </recommendedName>
    <alternativeName>
        <fullName evidence="8">ATP synthase F(1) sector subunit delta</fullName>
    </alternativeName>
    <alternativeName>
        <fullName evidence="8">F-type ATPase subunit delta</fullName>
        <shortName evidence="8">F-ATPase subunit delta</shortName>
    </alternativeName>
</protein>
<evidence type="ECO:0000256" key="8">
    <source>
        <dbReference type="HAMAP-Rule" id="MF_01416"/>
    </source>
</evidence>
<dbReference type="InterPro" id="IPR026015">
    <property type="entry name" value="ATP_synth_OSCP/delta_N_sf"/>
</dbReference>
<dbReference type="HAMAP" id="MF_01416">
    <property type="entry name" value="ATP_synth_delta_bact"/>
    <property type="match status" value="1"/>
</dbReference>
<dbReference type="RefSeq" id="WP_103388817.1">
    <property type="nucleotide sequence ID" value="NZ_BKAV01000024.1"/>
</dbReference>
<dbReference type="InterPro" id="IPR020781">
    <property type="entry name" value="ATPase_OSCP/d_CS"/>
</dbReference>
<dbReference type="NCBIfam" id="NF004399">
    <property type="entry name" value="PRK05758.1-1"/>
    <property type="match status" value="1"/>
</dbReference>
<dbReference type="PANTHER" id="PTHR11910">
    <property type="entry name" value="ATP SYNTHASE DELTA CHAIN"/>
    <property type="match status" value="1"/>
</dbReference>
<evidence type="ECO:0000256" key="4">
    <source>
        <dbReference type="ARBA" id="ARBA00023065"/>
    </source>
</evidence>
<keyword evidence="2 8" id="KW-0813">Transport</keyword>
<evidence type="ECO:0000256" key="7">
    <source>
        <dbReference type="ARBA" id="ARBA00023310"/>
    </source>
</evidence>
<dbReference type="EMBL" id="BKAV01000024">
    <property type="protein sequence ID" value="GEQ00972.1"/>
    <property type="molecule type" value="Genomic_DNA"/>
</dbReference>
<sequence>MAIVANKYAKALFDASKDAEILDSVYDEFSIIHEAVQSEIPNLVAMDQDPQIDGHHRRRIVGIVFGNSNQYIQNMLMILASNRHLGLIDKIYNAFTQQYNEFYNRDYAVVESVYELSEQELSEIETIITNKTQLSKVILSNEINPALIGGIRINVGTKVMDASIQNDLAQLEKHFKRVN</sequence>
<dbReference type="Proteomes" id="UP000254956">
    <property type="component" value="Unassembled WGS sequence"/>
</dbReference>
<keyword evidence="7 8" id="KW-0066">ATP synthesis</keyword>
<comment type="similarity">
    <text evidence="8">Belongs to the ATPase delta chain family.</text>
</comment>
<comment type="function">
    <text evidence="8">This protein is part of the stalk that links CF(0) to CF(1). It either transmits conformational changes from CF(0) to CF(1) or is implicated in proton conduction.</text>
</comment>
<evidence type="ECO:0000256" key="1">
    <source>
        <dbReference type="ARBA" id="ARBA00004370"/>
    </source>
</evidence>
<dbReference type="OrthoDB" id="9802471at2"/>
<reference evidence="10 11" key="1">
    <citation type="submission" date="2018-06" db="EMBL/GenBank/DDBJ databases">
        <authorList>
            <consortium name="Pathogen Informatics"/>
            <person name="Doyle S."/>
        </authorList>
    </citation>
    <scope>NUCLEOTIDE SEQUENCE [LARGE SCALE GENOMIC DNA]</scope>
    <source>
        <strain evidence="10 11">NCTC12413</strain>
    </source>
</reference>
<accession>A0A380C765</accession>
<comment type="function">
    <text evidence="8">F(1)F(0) ATP synthase produces ATP from ADP in the presence of a proton or sodium gradient. F-type ATPases consist of two structural domains, F(1) containing the extramembraneous catalytic core and F(0) containing the membrane proton channel, linked together by a central stalk and a peripheral stalk. During catalysis, ATP synthesis in the catalytic domain of F(1) is coupled via a rotary mechanism of the central stalk subunits to proton translocation.</text>
</comment>
<dbReference type="GO" id="GO:0045259">
    <property type="term" value="C:proton-transporting ATP synthase complex"/>
    <property type="evidence" value="ECO:0007669"/>
    <property type="project" value="UniProtKB-KW"/>
</dbReference>
<evidence type="ECO:0000256" key="5">
    <source>
        <dbReference type="ARBA" id="ARBA00023136"/>
    </source>
</evidence>
<evidence type="ECO:0000313" key="12">
    <source>
        <dbReference type="Proteomes" id="UP000321598"/>
    </source>
</evidence>
<keyword evidence="8" id="KW-1003">Cell membrane</keyword>
<evidence type="ECO:0000256" key="3">
    <source>
        <dbReference type="ARBA" id="ARBA00022781"/>
    </source>
</evidence>
<dbReference type="EMBL" id="UGZE01000001">
    <property type="protein sequence ID" value="SUJ14140.1"/>
    <property type="molecule type" value="Genomic_DNA"/>
</dbReference>
<dbReference type="STRING" id="1212545.SARL_07943"/>
<dbReference type="AlphaFoldDB" id="A0A380C765"/>
<dbReference type="Pfam" id="PF00213">
    <property type="entry name" value="OSCP"/>
    <property type="match status" value="1"/>
</dbReference>
<dbReference type="GO" id="GO:0046933">
    <property type="term" value="F:proton-transporting ATP synthase activity, rotational mechanism"/>
    <property type="evidence" value="ECO:0007669"/>
    <property type="project" value="UniProtKB-UniRule"/>
</dbReference>
<keyword evidence="4 8" id="KW-0406">Ion transport</keyword>
<dbReference type="PROSITE" id="PS00389">
    <property type="entry name" value="ATPASE_DELTA"/>
    <property type="match status" value="1"/>
</dbReference>
<evidence type="ECO:0000256" key="2">
    <source>
        <dbReference type="ARBA" id="ARBA00022448"/>
    </source>
</evidence>
<reference evidence="9 12" key="2">
    <citation type="submission" date="2019-07" db="EMBL/GenBank/DDBJ databases">
        <title>Whole genome shotgun sequence of Staphylococcus arlettae NBRC 109765.</title>
        <authorList>
            <person name="Hosoyama A."/>
            <person name="Uohara A."/>
            <person name="Ohji S."/>
            <person name="Ichikawa N."/>
        </authorList>
    </citation>
    <scope>NUCLEOTIDE SEQUENCE [LARGE SCALE GENOMIC DNA]</scope>
    <source>
        <strain evidence="9 12">NBRC 109765</strain>
    </source>
</reference>
<keyword evidence="5 8" id="KW-0472">Membrane</keyword>
<evidence type="ECO:0000313" key="9">
    <source>
        <dbReference type="EMBL" id="GEQ00972.1"/>
    </source>
</evidence>
<evidence type="ECO:0000313" key="11">
    <source>
        <dbReference type="Proteomes" id="UP000254956"/>
    </source>
</evidence>
<keyword evidence="3 8" id="KW-0375">Hydrogen ion transport</keyword>
<dbReference type="InterPro" id="IPR000711">
    <property type="entry name" value="ATPase_OSCP/dsu"/>
</dbReference>
<dbReference type="GO" id="GO:0005886">
    <property type="term" value="C:plasma membrane"/>
    <property type="evidence" value="ECO:0007669"/>
    <property type="project" value="UniProtKB-SubCell"/>
</dbReference>
<keyword evidence="12" id="KW-1185">Reference proteome</keyword>
<name>A0A380C765_9STAP</name>
<evidence type="ECO:0000313" key="10">
    <source>
        <dbReference type="EMBL" id="SUJ14140.1"/>
    </source>
</evidence>